<dbReference type="RefSeq" id="XP_004346509.1">
    <property type="nucleotide sequence ID" value="XM_004346459.1"/>
</dbReference>
<accession>L8H7T1</accession>
<dbReference type="AlphaFoldDB" id="L8H7T1"/>
<keyword evidence="3" id="KW-1185">Reference proteome</keyword>
<protein>
    <submittedName>
        <fullName evidence="2">Uncharacterized protein</fullName>
    </submittedName>
</protein>
<proteinExistence type="predicted"/>
<dbReference type="Proteomes" id="UP000011083">
    <property type="component" value="Unassembled WGS sequence"/>
</dbReference>
<evidence type="ECO:0000313" key="3">
    <source>
        <dbReference type="Proteomes" id="UP000011083"/>
    </source>
</evidence>
<gene>
    <name evidence="2" type="ORF">ACA1_227240</name>
</gene>
<feature type="compositionally biased region" description="Basic and acidic residues" evidence="1">
    <location>
        <begin position="82"/>
        <end position="97"/>
    </location>
</feature>
<dbReference type="GeneID" id="14922466"/>
<dbReference type="EMBL" id="KB007901">
    <property type="protein sequence ID" value="ELR21564.1"/>
    <property type="molecule type" value="Genomic_DNA"/>
</dbReference>
<evidence type="ECO:0000313" key="2">
    <source>
        <dbReference type="EMBL" id="ELR21564.1"/>
    </source>
</evidence>
<evidence type="ECO:0000256" key="1">
    <source>
        <dbReference type="SAM" id="MobiDB-lite"/>
    </source>
</evidence>
<sequence length="121" mass="14647">MWFLFHFFYHYYDYVRRRKVGRLTSQDQTYWQFLCEEGRYIRSATEDLRWKKGAPLPPLPKLRREAGPVVLVMTREEEEPTKDDASEQEESKRQEEGRTQISWVNIVANWCCGWAVPQKRD</sequence>
<feature type="region of interest" description="Disordered" evidence="1">
    <location>
        <begin position="73"/>
        <end position="97"/>
    </location>
</feature>
<dbReference type="VEuPathDB" id="AmoebaDB:ACA1_227240"/>
<name>L8H7T1_ACACF</name>
<dbReference type="KEGG" id="acan:ACA1_227240"/>
<reference evidence="2 3" key="1">
    <citation type="journal article" date="2013" name="Genome Biol.">
        <title>Genome of Acanthamoeba castellanii highlights extensive lateral gene transfer and early evolution of tyrosine kinase signaling.</title>
        <authorList>
            <person name="Clarke M."/>
            <person name="Lohan A.J."/>
            <person name="Liu B."/>
            <person name="Lagkouvardos I."/>
            <person name="Roy S."/>
            <person name="Zafar N."/>
            <person name="Bertelli C."/>
            <person name="Schilde C."/>
            <person name="Kianianmomeni A."/>
            <person name="Burglin T.R."/>
            <person name="Frech C."/>
            <person name="Turcotte B."/>
            <person name="Kopec K.O."/>
            <person name="Synnott J.M."/>
            <person name="Choo C."/>
            <person name="Paponov I."/>
            <person name="Finkler A."/>
            <person name="Soon Heng Tan C."/>
            <person name="Hutchins A.P."/>
            <person name="Weinmeier T."/>
            <person name="Rattei T."/>
            <person name="Chu J.S."/>
            <person name="Gimenez G."/>
            <person name="Irimia M."/>
            <person name="Rigden D.J."/>
            <person name="Fitzpatrick D.A."/>
            <person name="Lorenzo-Morales J."/>
            <person name="Bateman A."/>
            <person name="Chiu C.H."/>
            <person name="Tang P."/>
            <person name="Hegemann P."/>
            <person name="Fromm H."/>
            <person name="Raoult D."/>
            <person name="Greub G."/>
            <person name="Miranda-Saavedra D."/>
            <person name="Chen N."/>
            <person name="Nash P."/>
            <person name="Ginger M.L."/>
            <person name="Horn M."/>
            <person name="Schaap P."/>
            <person name="Caler L."/>
            <person name="Loftus B."/>
        </authorList>
    </citation>
    <scope>NUCLEOTIDE SEQUENCE [LARGE SCALE GENOMIC DNA]</scope>
    <source>
        <strain evidence="2 3">Neff</strain>
    </source>
</reference>
<organism evidence="2 3">
    <name type="scientific">Acanthamoeba castellanii (strain ATCC 30010 / Neff)</name>
    <dbReference type="NCBI Taxonomy" id="1257118"/>
    <lineage>
        <taxon>Eukaryota</taxon>
        <taxon>Amoebozoa</taxon>
        <taxon>Discosea</taxon>
        <taxon>Longamoebia</taxon>
        <taxon>Centramoebida</taxon>
        <taxon>Acanthamoebidae</taxon>
        <taxon>Acanthamoeba</taxon>
    </lineage>
</organism>